<comment type="caution">
    <text evidence="1">The sequence shown here is derived from an EMBL/GenBank/DDBJ whole genome shotgun (WGS) entry which is preliminary data.</text>
</comment>
<dbReference type="Proteomes" id="UP000823775">
    <property type="component" value="Unassembled WGS sequence"/>
</dbReference>
<evidence type="ECO:0000313" key="2">
    <source>
        <dbReference type="Proteomes" id="UP000823775"/>
    </source>
</evidence>
<dbReference type="EMBL" id="JACEIK010004878">
    <property type="protein sequence ID" value="MCD9646653.1"/>
    <property type="molecule type" value="Genomic_DNA"/>
</dbReference>
<accession>A0ABS8VI20</accession>
<proteinExistence type="predicted"/>
<gene>
    <name evidence="1" type="ORF">HAX54_036665</name>
</gene>
<name>A0ABS8VI20_DATST</name>
<protein>
    <submittedName>
        <fullName evidence="1">Uncharacterized protein</fullName>
    </submittedName>
</protein>
<sequence length="124" mass="14387">MASLQELLADEGFESTKRTPARTHRNVKFKDREDSNIALPIYICHDRRSSLISPRTNLKTLSVLRLLQSTHHKNRTTIFEGQRFSSEAIKEKCYACFLRKKNHHLDDGILQIAELLLRAERLEG</sequence>
<reference evidence="1 2" key="1">
    <citation type="journal article" date="2021" name="BMC Genomics">
        <title>Datura genome reveals duplications of psychoactive alkaloid biosynthetic genes and high mutation rate following tissue culture.</title>
        <authorList>
            <person name="Rajewski A."/>
            <person name="Carter-House D."/>
            <person name="Stajich J."/>
            <person name="Litt A."/>
        </authorList>
    </citation>
    <scope>NUCLEOTIDE SEQUENCE [LARGE SCALE GENOMIC DNA]</scope>
    <source>
        <strain evidence="1">AR-01</strain>
    </source>
</reference>
<evidence type="ECO:0000313" key="1">
    <source>
        <dbReference type="EMBL" id="MCD9646653.1"/>
    </source>
</evidence>
<organism evidence="1 2">
    <name type="scientific">Datura stramonium</name>
    <name type="common">Jimsonweed</name>
    <name type="synonym">Common thornapple</name>
    <dbReference type="NCBI Taxonomy" id="4076"/>
    <lineage>
        <taxon>Eukaryota</taxon>
        <taxon>Viridiplantae</taxon>
        <taxon>Streptophyta</taxon>
        <taxon>Embryophyta</taxon>
        <taxon>Tracheophyta</taxon>
        <taxon>Spermatophyta</taxon>
        <taxon>Magnoliopsida</taxon>
        <taxon>eudicotyledons</taxon>
        <taxon>Gunneridae</taxon>
        <taxon>Pentapetalae</taxon>
        <taxon>asterids</taxon>
        <taxon>lamiids</taxon>
        <taxon>Solanales</taxon>
        <taxon>Solanaceae</taxon>
        <taxon>Solanoideae</taxon>
        <taxon>Datureae</taxon>
        <taxon>Datura</taxon>
    </lineage>
</organism>
<keyword evidence="2" id="KW-1185">Reference proteome</keyword>